<dbReference type="PANTHER" id="PTHR12205:SF0">
    <property type="entry name" value="CENTROMERE_KINETOCHORE PROTEIN ZW10 HOMOLOG"/>
    <property type="match status" value="1"/>
</dbReference>
<dbReference type="GeneID" id="77725526"/>
<dbReference type="AlphaFoldDB" id="A0AA38LS42"/>
<feature type="compositionally biased region" description="Polar residues" evidence="1">
    <location>
        <begin position="612"/>
        <end position="629"/>
    </location>
</feature>
<name>A0AA38LS42_9TREE</name>
<feature type="domain" description="ZW10 C-terminal helical" evidence="2">
    <location>
        <begin position="846"/>
        <end position="987"/>
    </location>
</feature>
<keyword evidence="4" id="KW-1185">Reference proteome</keyword>
<evidence type="ECO:0000313" key="3">
    <source>
        <dbReference type="EMBL" id="KAI9632159.1"/>
    </source>
</evidence>
<dbReference type="GO" id="GO:0006888">
    <property type="term" value="P:endoplasmic reticulum to Golgi vesicle-mediated transport"/>
    <property type="evidence" value="ECO:0007669"/>
    <property type="project" value="TreeGrafter"/>
</dbReference>
<protein>
    <recommendedName>
        <fullName evidence="2">ZW10 C-terminal helical domain-containing protein</fullName>
    </recommendedName>
</protein>
<proteinExistence type="predicted"/>
<dbReference type="InterPro" id="IPR055148">
    <property type="entry name" value="ZW10_C_2"/>
</dbReference>
<accession>A0AA38LS42</accession>
<dbReference type="EMBL" id="JAKWFO010000015">
    <property type="protein sequence ID" value="KAI9632159.1"/>
    <property type="molecule type" value="Genomic_DNA"/>
</dbReference>
<dbReference type="GO" id="GO:0005737">
    <property type="term" value="C:cytoplasm"/>
    <property type="evidence" value="ECO:0007669"/>
    <property type="project" value="GOC"/>
</dbReference>
<feature type="compositionally biased region" description="Polar residues" evidence="1">
    <location>
        <begin position="240"/>
        <end position="263"/>
    </location>
</feature>
<dbReference type="RefSeq" id="XP_052941936.1">
    <property type="nucleotide sequence ID" value="XM_053086325.1"/>
</dbReference>
<comment type="caution">
    <text evidence="3">The sequence shown here is derived from an EMBL/GenBank/DDBJ whole genome shotgun (WGS) entry which is preliminary data.</text>
</comment>
<dbReference type="PANTHER" id="PTHR12205">
    <property type="entry name" value="CENTROMERE/KINETOCHORE PROTEIN ZW10"/>
    <property type="match status" value="1"/>
</dbReference>
<dbReference type="InterPro" id="IPR046362">
    <property type="entry name" value="Zw10/DSL1_C_sf"/>
</dbReference>
<feature type="region of interest" description="Disordered" evidence="1">
    <location>
        <begin position="229"/>
        <end position="267"/>
    </location>
</feature>
<dbReference type="Pfam" id="PF22766">
    <property type="entry name" value="ZW10_C2"/>
    <property type="match status" value="1"/>
</dbReference>
<evidence type="ECO:0000259" key="2">
    <source>
        <dbReference type="Pfam" id="PF22766"/>
    </source>
</evidence>
<evidence type="ECO:0000313" key="4">
    <source>
        <dbReference type="Proteomes" id="UP001164286"/>
    </source>
</evidence>
<feature type="compositionally biased region" description="Low complexity" evidence="1">
    <location>
        <begin position="567"/>
        <end position="576"/>
    </location>
</feature>
<evidence type="ECO:0000256" key="1">
    <source>
        <dbReference type="SAM" id="MobiDB-lite"/>
    </source>
</evidence>
<dbReference type="Gene3D" id="1.10.357.150">
    <property type="match status" value="1"/>
</dbReference>
<feature type="region of interest" description="Disordered" evidence="1">
    <location>
        <begin position="522"/>
        <end position="548"/>
    </location>
</feature>
<feature type="compositionally biased region" description="Low complexity" evidence="1">
    <location>
        <begin position="536"/>
        <end position="547"/>
    </location>
</feature>
<dbReference type="GO" id="GO:0007094">
    <property type="term" value="P:mitotic spindle assembly checkpoint signaling"/>
    <property type="evidence" value="ECO:0007669"/>
    <property type="project" value="TreeGrafter"/>
</dbReference>
<feature type="region of interest" description="Disordered" evidence="1">
    <location>
        <begin position="1"/>
        <end position="28"/>
    </location>
</feature>
<gene>
    <name evidence="3" type="ORF">MKK02DRAFT_20855</name>
</gene>
<feature type="region of interest" description="Disordered" evidence="1">
    <location>
        <begin position="567"/>
        <end position="653"/>
    </location>
</feature>
<reference evidence="3" key="1">
    <citation type="journal article" date="2022" name="G3 (Bethesda)">
        <title>High quality genome of the basidiomycete yeast Dioszegia hungarica PDD-24b-2 isolated from cloud water.</title>
        <authorList>
            <person name="Jarrige D."/>
            <person name="Haridas S."/>
            <person name="Bleykasten-Grosshans C."/>
            <person name="Joly M."/>
            <person name="Nadalig T."/>
            <person name="Sancelme M."/>
            <person name="Vuilleumier S."/>
            <person name="Grigoriev I.V."/>
            <person name="Amato P."/>
            <person name="Bringel F."/>
        </authorList>
    </citation>
    <scope>NUCLEOTIDE SEQUENCE</scope>
    <source>
        <strain evidence="3">PDD-24b-2</strain>
    </source>
</reference>
<sequence length="1003" mass="108296">MFTVPAHLPRAPATPSGVTGQPDQSKPDRTLDLLAPFLDSSPASAGPSRWTAGQATGVREKLEQAVKENKARSHQLLLDNFSTISSHIQLADALREQHGRIASRLASLEGQIDPSNLQTSFLPPVISQLNRHFTATNRRSRAAAHVKALKALQKQAERVEELEKAIWGGKGAEGWVVAALSQAEGGPRAEDEGIAGTKVSSAIQTRIQLFRSMLLEQLSDAFSSAVSLTAPKSGKGETTLRVSTETKLQQPRNRSHPSQSSEPSPDYPLAHIYTTLSQLGTLPPLLEALSSRILRDLVRPLLEHGSKYRLTSVSPSASSAELRLSSSPTITTPADKISGSSFLLEFLSTSLFPSSPSSELPERHPFISRLTHQILNDLLQTVIIPAMPATIAGITEWLNLLTQAAQLESTLAVMPDKVIQPFVEERAGQEWVHSRSRAALEEVKQLVLGGWGGWDGMEAKREREVSVLVEEKTEAVEVDGDEDGWGLDSPIASTHPDIPALPRKEEGTAADPVVVDAEEDAWGFDDDDKPEDAPVKAKSAMSVSVAKADADEPDGWEFDLDASKPAAAASASVKPAKPVREAKKLGKKVARAKQAEADAMADSGFGNEDEQMSSGMSGMSTPASSSEARSGQEGDGWGWDEPAQPPPVAPQGLHHEKSAELVVEKQAAAKRMVTRQERRVVEESYLVSKACEKLLGLVGRCLAESRELESSSLPASFTAPAPQLARATSTLLDTFRALIPLTSTQIADVPTLSMQLVNDFSYIASRLPSLDQSNPSSPGSTTYTASGQGYDWGMADQQRRLSAFAESTYESQLRRQVDGLMELLDEAQGWDGTGLAAGSRRCEGAIRGVKERIDSLGRVLKLVMPASAYYPTLGYLIDTTVKRISAEVLALPDITEVESEKLDELLKVLQPLEDIFEGAEPPTSIVSHAPHWLKYNYISELLHANLVDITYLFDTGALVDFTTEELVGVIKALFADSEKRDGAIERIERGRGTQGEGAGNLGR</sequence>
<dbReference type="Proteomes" id="UP001164286">
    <property type="component" value="Unassembled WGS sequence"/>
</dbReference>
<dbReference type="GO" id="GO:1990423">
    <property type="term" value="C:RZZ complex"/>
    <property type="evidence" value="ECO:0007669"/>
    <property type="project" value="TreeGrafter"/>
</dbReference>
<organism evidence="3 4">
    <name type="scientific">Dioszegia hungarica</name>
    <dbReference type="NCBI Taxonomy" id="4972"/>
    <lineage>
        <taxon>Eukaryota</taxon>
        <taxon>Fungi</taxon>
        <taxon>Dikarya</taxon>
        <taxon>Basidiomycota</taxon>
        <taxon>Agaricomycotina</taxon>
        <taxon>Tremellomycetes</taxon>
        <taxon>Tremellales</taxon>
        <taxon>Bulleribasidiaceae</taxon>
        <taxon>Dioszegia</taxon>
    </lineage>
</organism>